<dbReference type="PROSITE" id="PS00059">
    <property type="entry name" value="ADH_ZINC"/>
    <property type="match status" value="1"/>
</dbReference>
<comment type="similarity">
    <text evidence="1 6">Belongs to the zinc-containing alcohol dehydrogenase family.</text>
</comment>
<comment type="caution">
    <text evidence="8">The sequence shown here is derived from an EMBL/GenBank/DDBJ whole genome shotgun (WGS) entry which is preliminary data.</text>
</comment>
<dbReference type="InterPro" id="IPR013149">
    <property type="entry name" value="ADH-like_C"/>
</dbReference>
<evidence type="ECO:0000259" key="7">
    <source>
        <dbReference type="SMART" id="SM00829"/>
    </source>
</evidence>
<evidence type="ECO:0000256" key="3">
    <source>
        <dbReference type="ARBA" id="ARBA00022833"/>
    </source>
</evidence>
<dbReference type="PANTHER" id="PTHR43880:SF12">
    <property type="entry name" value="ALCOHOL DEHYDROGENASE CLASS-3"/>
    <property type="match status" value="1"/>
</dbReference>
<dbReference type="Pfam" id="PF00107">
    <property type="entry name" value="ADH_zinc_N"/>
    <property type="match status" value="1"/>
</dbReference>
<dbReference type="PANTHER" id="PTHR43880">
    <property type="entry name" value="ALCOHOL DEHYDROGENASE"/>
    <property type="match status" value="1"/>
</dbReference>
<dbReference type="InterPro" id="IPR013154">
    <property type="entry name" value="ADH-like_N"/>
</dbReference>
<evidence type="ECO:0000256" key="5">
    <source>
        <dbReference type="ARBA" id="ARBA00023027"/>
    </source>
</evidence>
<evidence type="ECO:0000256" key="4">
    <source>
        <dbReference type="ARBA" id="ARBA00023002"/>
    </source>
</evidence>
<proteinExistence type="inferred from homology"/>
<evidence type="ECO:0000256" key="2">
    <source>
        <dbReference type="ARBA" id="ARBA00022723"/>
    </source>
</evidence>
<dbReference type="InterPro" id="IPR036291">
    <property type="entry name" value="NAD(P)-bd_dom_sf"/>
</dbReference>
<dbReference type="Gene3D" id="3.40.50.720">
    <property type="entry name" value="NAD(P)-binding Rossmann-like Domain"/>
    <property type="match status" value="1"/>
</dbReference>
<comment type="cofactor">
    <cofactor evidence="6">
        <name>Zn(2+)</name>
        <dbReference type="ChEBI" id="CHEBI:29105"/>
    </cofactor>
</comment>
<dbReference type="InterPro" id="IPR002328">
    <property type="entry name" value="ADH_Zn_CS"/>
</dbReference>
<accession>A0ABX1IWJ6</accession>
<gene>
    <name evidence="8" type="ORF">HFP15_02195</name>
</gene>
<dbReference type="InterPro" id="IPR011032">
    <property type="entry name" value="GroES-like_sf"/>
</dbReference>
<dbReference type="SUPFAM" id="SSF50129">
    <property type="entry name" value="GroES-like"/>
    <property type="match status" value="1"/>
</dbReference>
<dbReference type="Gene3D" id="3.90.180.10">
    <property type="entry name" value="Medium-chain alcohol dehydrogenases, catalytic domain"/>
    <property type="match status" value="1"/>
</dbReference>
<dbReference type="EMBL" id="JAAXLS010000001">
    <property type="protein sequence ID" value="NKQ51689.1"/>
    <property type="molecule type" value="Genomic_DNA"/>
</dbReference>
<name>A0ABX1IWJ6_9PSEU</name>
<keyword evidence="4" id="KW-0560">Oxidoreductase</keyword>
<dbReference type="InterPro" id="IPR020843">
    <property type="entry name" value="ER"/>
</dbReference>
<evidence type="ECO:0000256" key="1">
    <source>
        <dbReference type="ARBA" id="ARBA00008072"/>
    </source>
</evidence>
<keyword evidence="5" id="KW-0520">NAD</keyword>
<reference evidence="8 9" key="1">
    <citation type="submission" date="2020-04" db="EMBL/GenBank/DDBJ databases">
        <title>Novel species.</title>
        <authorList>
            <person name="Teo W.F.A."/>
            <person name="Lipun K."/>
            <person name="Srisuk N."/>
            <person name="Duangmal K."/>
        </authorList>
    </citation>
    <scope>NUCLEOTIDE SEQUENCE [LARGE SCALE GENOMIC DNA]</scope>
    <source>
        <strain evidence="8 9">K13G38</strain>
    </source>
</reference>
<keyword evidence="3 6" id="KW-0862">Zinc</keyword>
<evidence type="ECO:0000256" key="6">
    <source>
        <dbReference type="RuleBase" id="RU361277"/>
    </source>
</evidence>
<evidence type="ECO:0000313" key="9">
    <source>
        <dbReference type="Proteomes" id="UP000715441"/>
    </source>
</evidence>
<dbReference type="SMART" id="SM00829">
    <property type="entry name" value="PKS_ER"/>
    <property type="match status" value="1"/>
</dbReference>
<protein>
    <submittedName>
        <fullName evidence="8">Alcohol dehydrogenase catalytic domain-containing protein</fullName>
    </submittedName>
</protein>
<dbReference type="Proteomes" id="UP000715441">
    <property type="component" value="Unassembled WGS sequence"/>
</dbReference>
<evidence type="ECO:0000313" key="8">
    <source>
        <dbReference type="EMBL" id="NKQ51689.1"/>
    </source>
</evidence>
<keyword evidence="2 6" id="KW-0479">Metal-binding</keyword>
<organism evidence="8 9">
    <name type="scientific">Amycolatopsis acididurans</name>
    <dbReference type="NCBI Taxonomy" id="2724524"/>
    <lineage>
        <taxon>Bacteria</taxon>
        <taxon>Bacillati</taxon>
        <taxon>Actinomycetota</taxon>
        <taxon>Actinomycetes</taxon>
        <taxon>Pseudonocardiales</taxon>
        <taxon>Pseudonocardiaceae</taxon>
        <taxon>Amycolatopsis</taxon>
    </lineage>
</organism>
<dbReference type="SUPFAM" id="SSF51735">
    <property type="entry name" value="NAD(P)-binding Rossmann-fold domains"/>
    <property type="match status" value="1"/>
</dbReference>
<dbReference type="Pfam" id="PF08240">
    <property type="entry name" value="ADH_N"/>
    <property type="match status" value="1"/>
</dbReference>
<feature type="domain" description="Enoyl reductase (ER)" evidence="7">
    <location>
        <begin position="19"/>
        <end position="374"/>
    </location>
</feature>
<sequence>MTRTIEAAVLRAPKGGTEPDFSRIAVEEVELDGPGDGEILVDIRFASLCHSDLSVLTGDRPRPLPMVLGHEASGIVREVGRAVDTVRPGDPVVFTYVAACGRCGYCRDGRPVLCSRAHAGNSAGELSSGGHRLRDRHGETVHHHLGISAFAQQAVVDAASVVPLPSEMDLRTAALFGCAVSTGVGAVLNAAKVGLGRSAAVFGCGGVGLAAILGLRAVGAAPIIAVDLRPENLGRAKELGADIVLPAGEDAAEEIRRLTGGGVHHAFDAAGAVPAIASGYASLRRGGKLTMVGLPNPAARWEVPPAALVANDITLCGSYLGSSVPVRDIPRFVELHRAGRLPVDRLAPAAAIGLGEIGDGMARLHHGFPGRIVVDPALR</sequence>
<keyword evidence="9" id="KW-1185">Reference proteome</keyword>